<dbReference type="GeneID" id="136075511"/>
<reference evidence="2" key="1">
    <citation type="submission" date="2025-05" db="UniProtKB">
        <authorList>
            <consortium name="RefSeq"/>
        </authorList>
    </citation>
    <scope>NUCLEOTIDE SEQUENCE [LARGE SCALE GENOMIC DNA]</scope>
</reference>
<sequence length="735" mass="84258">MSRTIFDYDSSDSEEMYQTSVKGINNISMNSNILYNAGNSIFYNKDIFLEYKIQKAEAGYKKVASSALVNKFLTKKEYTDEDKKPESLYTILDKSLNKNPETNNDDIKTINDTWTLYKQIEEKLPEGGLINTESLKCFGVLQKYINKNTLNNVKDKEAIQEIGKVFNILKQNDSVHITNTIKFFKDIKSILDEEIIENFLSLVKKYSNVSLLNGEIAKIITNTEDTIDEQYIKTVFKITEVCNNQAQTVINAQKLYKQIEEKLPEGGLIITENLKCFKVLNSCENWLNISNKEQINISDAFNFSKEEVQTFLNSISEIEGIKVIISNLIDLTKKSSSILNDKITNHVTSERQTLDFDFALDILCNEHLYDLSSKLSDFDSIVSKKIKELPFFNTSVNEEINAQEFLASSLTYQKFLKTITKFTLLRTHGDEIDTNVQYGEALYQNKSYSKTISTKSTLSKGLKRTEEVSALGNYCNISKMLLQAQQKLELTDQELIKTFQDILKGQNLYNRHKPTPDVVKTLYDITYLLFSCEANRNPEALISNAIFLELVEQGKYTINQMAYHLPMAMSGAIEIGRFFHNHDKLKRVNDYAKTIKAPDNTNEFIIKESVLLQKWVGLEEIAGEASLKLIEENKVLDKEKKKEKNKEAKGEIQQEIDKNKEQIQEIADRCKELFKNVSTENIQKLNELIQRWYGVAIKFKAGASRADGFDPYDDELIDPTETVSSANKYCFVVVK</sequence>
<gene>
    <name evidence="3" type="primary">LOC136075511</name>
</gene>
<evidence type="ECO:0000256" key="1">
    <source>
        <dbReference type="SAM" id="Coils"/>
    </source>
</evidence>
<feature type="coiled-coil region" evidence="1">
    <location>
        <begin position="638"/>
        <end position="676"/>
    </location>
</feature>
<evidence type="ECO:0000313" key="3">
    <source>
        <dbReference type="RefSeq" id="XP_065644964.1"/>
    </source>
</evidence>
<accession>A0ABM4B7X2</accession>
<proteinExistence type="predicted"/>
<evidence type="ECO:0000313" key="2">
    <source>
        <dbReference type="Proteomes" id="UP001652625"/>
    </source>
</evidence>
<dbReference type="Proteomes" id="UP001652625">
    <property type="component" value="Chromosome 01"/>
</dbReference>
<reference evidence="3" key="2">
    <citation type="submission" date="2025-08" db="UniProtKB">
        <authorList>
            <consortium name="RefSeq"/>
        </authorList>
    </citation>
    <scope>IDENTIFICATION</scope>
</reference>
<keyword evidence="2" id="KW-1185">Reference proteome</keyword>
<organism evidence="2 3">
    <name type="scientific">Hydra vulgaris</name>
    <name type="common">Hydra</name>
    <name type="synonym">Hydra attenuata</name>
    <dbReference type="NCBI Taxonomy" id="6087"/>
    <lineage>
        <taxon>Eukaryota</taxon>
        <taxon>Metazoa</taxon>
        <taxon>Cnidaria</taxon>
        <taxon>Hydrozoa</taxon>
        <taxon>Hydroidolina</taxon>
        <taxon>Anthoathecata</taxon>
        <taxon>Aplanulata</taxon>
        <taxon>Hydridae</taxon>
        <taxon>Hydra</taxon>
    </lineage>
</organism>
<name>A0ABM4B7X2_HYDVU</name>
<protein>
    <submittedName>
        <fullName evidence="3">Uncharacterized protein LOC136075511</fullName>
    </submittedName>
</protein>
<keyword evidence="1" id="KW-0175">Coiled coil</keyword>
<dbReference type="RefSeq" id="XP_065644964.1">
    <property type="nucleotide sequence ID" value="XM_065788892.1"/>
</dbReference>